<gene>
    <name evidence="1" type="ORF">B5G26_06990</name>
</gene>
<dbReference type="RefSeq" id="WP_087989188.1">
    <property type="nucleotide sequence ID" value="NZ_NFHM01000008.1"/>
</dbReference>
<accession>A0A1Y3U479</accession>
<organism evidence="1 2">
    <name type="scientific">Anaerotignum lactatifermentans</name>
    <dbReference type="NCBI Taxonomy" id="160404"/>
    <lineage>
        <taxon>Bacteria</taxon>
        <taxon>Bacillati</taxon>
        <taxon>Bacillota</taxon>
        <taxon>Clostridia</taxon>
        <taxon>Lachnospirales</taxon>
        <taxon>Anaerotignaceae</taxon>
        <taxon>Anaerotignum</taxon>
    </lineage>
</organism>
<sequence length="93" mass="10320">MKIPYLWRISLLLVSDVRSGTADKFYQTVWLAAPILINGFLVRKGNPVPKMTIGKKKQKATQENAGDGILFSVYTKGALVFVERGGEKGKEHV</sequence>
<proteinExistence type="predicted"/>
<dbReference type="Proteomes" id="UP000195455">
    <property type="component" value="Unassembled WGS sequence"/>
</dbReference>
<evidence type="ECO:0000313" key="2">
    <source>
        <dbReference type="Proteomes" id="UP000195455"/>
    </source>
</evidence>
<name>A0A1Y3U479_9FIRM</name>
<dbReference type="AlphaFoldDB" id="A0A1Y3U479"/>
<dbReference type="EMBL" id="NFHM01000008">
    <property type="protein sequence ID" value="OUN43582.1"/>
    <property type="molecule type" value="Genomic_DNA"/>
</dbReference>
<reference evidence="2" key="1">
    <citation type="submission" date="2017-04" db="EMBL/GenBank/DDBJ databases">
        <title>Function of individual gut microbiota members based on whole genome sequencing of pure cultures obtained from chicken caecum.</title>
        <authorList>
            <person name="Medvecky M."/>
            <person name="Cejkova D."/>
            <person name="Polansky O."/>
            <person name="Karasova D."/>
            <person name="Kubasova T."/>
            <person name="Cizek A."/>
            <person name="Rychlik I."/>
        </authorList>
    </citation>
    <scope>NUCLEOTIDE SEQUENCE [LARGE SCALE GENOMIC DNA]</scope>
    <source>
        <strain evidence="2">An75</strain>
    </source>
</reference>
<comment type="caution">
    <text evidence="1">The sequence shown here is derived from an EMBL/GenBank/DDBJ whole genome shotgun (WGS) entry which is preliminary data.</text>
</comment>
<protein>
    <submittedName>
        <fullName evidence="1">Uncharacterized protein</fullName>
    </submittedName>
</protein>
<evidence type="ECO:0000313" key="1">
    <source>
        <dbReference type="EMBL" id="OUN43582.1"/>
    </source>
</evidence>